<feature type="region of interest" description="Disordered" evidence="1">
    <location>
        <begin position="49"/>
        <end position="68"/>
    </location>
</feature>
<evidence type="ECO:0000256" key="1">
    <source>
        <dbReference type="SAM" id="MobiDB-lite"/>
    </source>
</evidence>
<sequence>MSTQNSRTPDDIWGAWAEAVQADCPATPETPNRSSVLRRSIKSLRKVFPRTPAREHPPESTSEFQQVPLPSTDFDYGHRVLVSRLSDHATFVKLRLYLAYFHDNRGACMLNGDSYVTLRAIIGSNGLPLETHKLLSVYYDFLRYRGVTDQEIEKDLQNARTVIRYKYLSEIQVRDTPRAISTISSRYGRCDPE</sequence>
<reference evidence="2 3" key="1">
    <citation type="submission" date="2019-12" db="EMBL/GenBank/DDBJ databases">
        <authorList>
            <person name="Alioto T."/>
            <person name="Alioto T."/>
            <person name="Gomez Garrido J."/>
        </authorList>
    </citation>
    <scope>NUCLEOTIDE SEQUENCE [LARGE SCALE GENOMIC DNA]</scope>
</reference>
<feature type="non-terminal residue" evidence="2">
    <location>
        <position position="193"/>
    </location>
</feature>
<protein>
    <submittedName>
        <fullName evidence="2">Uncharacterized protein</fullName>
    </submittedName>
</protein>
<dbReference type="EMBL" id="CACTIH010004582">
    <property type="protein sequence ID" value="CAA2991033.1"/>
    <property type="molecule type" value="Genomic_DNA"/>
</dbReference>
<comment type="caution">
    <text evidence="2">The sequence shown here is derived from an EMBL/GenBank/DDBJ whole genome shotgun (WGS) entry which is preliminary data.</text>
</comment>
<evidence type="ECO:0000313" key="2">
    <source>
        <dbReference type="EMBL" id="CAA2991033.1"/>
    </source>
</evidence>
<dbReference type="Gramene" id="OE9A091590T1">
    <property type="protein sequence ID" value="OE9A091590C1"/>
    <property type="gene ID" value="OE9A091590"/>
</dbReference>
<evidence type="ECO:0000313" key="3">
    <source>
        <dbReference type="Proteomes" id="UP000594638"/>
    </source>
</evidence>
<dbReference type="AlphaFoldDB" id="A0A8S0SH94"/>
<accession>A0A8S0SH94</accession>
<proteinExistence type="predicted"/>
<feature type="compositionally biased region" description="Polar residues" evidence="1">
    <location>
        <begin position="59"/>
        <end position="68"/>
    </location>
</feature>
<dbReference type="Proteomes" id="UP000594638">
    <property type="component" value="Unassembled WGS sequence"/>
</dbReference>
<organism evidence="2 3">
    <name type="scientific">Olea europaea subsp. europaea</name>
    <dbReference type="NCBI Taxonomy" id="158383"/>
    <lineage>
        <taxon>Eukaryota</taxon>
        <taxon>Viridiplantae</taxon>
        <taxon>Streptophyta</taxon>
        <taxon>Embryophyta</taxon>
        <taxon>Tracheophyta</taxon>
        <taxon>Spermatophyta</taxon>
        <taxon>Magnoliopsida</taxon>
        <taxon>eudicotyledons</taxon>
        <taxon>Gunneridae</taxon>
        <taxon>Pentapetalae</taxon>
        <taxon>asterids</taxon>
        <taxon>lamiids</taxon>
        <taxon>Lamiales</taxon>
        <taxon>Oleaceae</taxon>
        <taxon>Oleeae</taxon>
        <taxon>Olea</taxon>
    </lineage>
</organism>
<gene>
    <name evidence="2" type="ORF">OLEA9_A091590</name>
</gene>
<keyword evidence="3" id="KW-1185">Reference proteome</keyword>
<name>A0A8S0SH94_OLEEU</name>